<gene>
    <name evidence="1" type="ORF">OJF2_36350</name>
</gene>
<evidence type="ECO:0008006" key="3">
    <source>
        <dbReference type="Google" id="ProtNLM"/>
    </source>
</evidence>
<dbReference type="SUPFAM" id="SSF89447">
    <property type="entry name" value="AbrB/MazE/MraZ-like"/>
    <property type="match status" value="1"/>
</dbReference>
<dbReference type="InterPro" id="IPR037914">
    <property type="entry name" value="SpoVT-AbrB_sf"/>
</dbReference>
<dbReference type="PANTHER" id="PTHR40516:SF1">
    <property type="entry name" value="ANTITOXIN CHPS-RELATED"/>
    <property type="match status" value="1"/>
</dbReference>
<reference evidence="1 2" key="1">
    <citation type="submission" date="2019-08" db="EMBL/GenBank/DDBJ databases">
        <title>Deep-cultivation of Planctomycetes and their phenomic and genomic characterization uncovers novel biology.</title>
        <authorList>
            <person name="Wiegand S."/>
            <person name="Jogler M."/>
            <person name="Boedeker C."/>
            <person name="Pinto D."/>
            <person name="Vollmers J."/>
            <person name="Rivas-Marin E."/>
            <person name="Kohn T."/>
            <person name="Peeters S.H."/>
            <person name="Heuer A."/>
            <person name="Rast P."/>
            <person name="Oberbeckmann S."/>
            <person name="Bunk B."/>
            <person name="Jeske O."/>
            <person name="Meyerdierks A."/>
            <person name="Storesund J.E."/>
            <person name="Kallscheuer N."/>
            <person name="Luecker S."/>
            <person name="Lage O.M."/>
            <person name="Pohl T."/>
            <person name="Merkel B.J."/>
            <person name="Hornburger P."/>
            <person name="Mueller R.-W."/>
            <person name="Bruemmer F."/>
            <person name="Labrenz M."/>
            <person name="Spormann A.M."/>
            <person name="Op den Camp H."/>
            <person name="Overmann J."/>
            <person name="Amann R."/>
            <person name="Jetten M.S.M."/>
            <person name="Mascher T."/>
            <person name="Medema M.H."/>
            <person name="Devos D.P."/>
            <person name="Kaster A.-K."/>
            <person name="Ovreas L."/>
            <person name="Rohde M."/>
            <person name="Galperin M.Y."/>
            <person name="Jogler C."/>
        </authorList>
    </citation>
    <scope>NUCLEOTIDE SEQUENCE [LARGE SCALE GENOMIC DNA]</scope>
    <source>
        <strain evidence="1 2">OJF2</strain>
    </source>
</reference>
<dbReference type="Gene3D" id="2.10.260.10">
    <property type="match status" value="1"/>
</dbReference>
<dbReference type="PANTHER" id="PTHR40516">
    <property type="entry name" value="ANTITOXIN CHPS-RELATED"/>
    <property type="match status" value="1"/>
</dbReference>
<dbReference type="OrthoDB" id="9795766at2"/>
<dbReference type="KEGG" id="agv:OJF2_36350"/>
<dbReference type="AlphaFoldDB" id="A0A5B9W4Y3"/>
<dbReference type="RefSeq" id="WP_148594932.1">
    <property type="nucleotide sequence ID" value="NZ_CP042997.1"/>
</dbReference>
<dbReference type="Proteomes" id="UP000324233">
    <property type="component" value="Chromosome"/>
</dbReference>
<protein>
    <recommendedName>
        <fullName evidence="3">Antitoxin MazE</fullName>
    </recommendedName>
</protein>
<evidence type="ECO:0000313" key="2">
    <source>
        <dbReference type="Proteomes" id="UP000324233"/>
    </source>
</evidence>
<evidence type="ECO:0000313" key="1">
    <source>
        <dbReference type="EMBL" id="QEH35090.1"/>
    </source>
</evidence>
<organism evidence="1 2">
    <name type="scientific">Aquisphaera giovannonii</name>
    <dbReference type="NCBI Taxonomy" id="406548"/>
    <lineage>
        <taxon>Bacteria</taxon>
        <taxon>Pseudomonadati</taxon>
        <taxon>Planctomycetota</taxon>
        <taxon>Planctomycetia</taxon>
        <taxon>Isosphaerales</taxon>
        <taxon>Isosphaeraceae</taxon>
        <taxon>Aquisphaera</taxon>
    </lineage>
</organism>
<dbReference type="GO" id="GO:0097351">
    <property type="term" value="F:toxin sequestering activity"/>
    <property type="evidence" value="ECO:0007669"/>
    <property type="project" value="InterPro"/>
</dbReference>
<dbReference type="EMBL" id="CP042997">
    <property type="protein sequence ID" value="QEH35090.1"/>
    <property type="molecule type" value="Genomic_DNA"/>
</dbReference>
<dbReference type="InterPro" id="IPR039052">
    <property type="entry name" value="Antitox_PemI-like"/>
</dbReference>
<proteinExistence type="predicted"/>
<name>A0A5B9W4Y3_9BACT</name>
<sequence length="78" mass="7908">MRIRVEKCPGGIALVVPGPLAAQVGLREGEAAELDVTGGQLVVRPGSPATLAELLAGVTPENCHPEWADGPPAGAEML</sequence>
<accession>A0A5B9W4Y3</accession>
<keyword evidence="2" id="KW-1185">Reference proteome</keyword>